<evidence type="ECO:0000256" key="8">
    <source>
        <dbReference type="ARBA" id="ARBA00048679"/>
    </source>
</evidence>
<dbReference type="PROSITE" id="PS50011">
    <property type="entry name" value="PROTEIN_KINASE_DOM"/>
    <property type="match status" value="1"/>
</dbReference>
<dbReference type="Pfam" id="PF03793">
    <property type="entry name" value="PASTA"/>
    <property type="match status" value="5"/>
</dbReference>
<keyword evidence="10" id="KW-0812">Transmembrane</keyword>
<evidence type="ECO:0000256" key="2">
    <source>
        <dbReference type="ARBA" id="ARBA00022527"/>
    </source>
</evidence>
<dbReference type="EMBL" id="JANWTC010000003">
    <property type="protein sequence ID" value="MCS5479382.1"/>
    <property type="molecule type" value="Genomic_DNA"/>
</dbReference>
<organism evidence="13 14">
    <name type="scientific">Corynebacterium lemuris</name>
    <dbReference type="NCBI Taxonomy" id="1859292"/>
    <lineage>
        <taxon>Bacteria</taxon>
        <taxon>Bacillati</taxon>
        <taxon>Actinomycetota</taxon>
        <taxon>Actinomycetes</taxon>
        <taxon>Mycobacteriales</taxon>
        <taxon>Corynebacteriaceae</taxon>
        <taxon>Corynebacterium</taxon>
    </lineage>
</organism>
<evidence type="ECO:0000259" key="12">
    <source>
        <dbReference type="PROSITE" id="PS51178"/>
    </source>
</evidence>
<feature type="compositionally biased region" description="Pro residues" evidence="9">
    <location>
        <begin position="343"/>
        <end position="365"/>
    </location>
</feature>
<feature type="domain" description="PASTA" evidence="12">
    <location>
        <begin position="665"/>
        <end position="724"/>
    </location>
</feature>
<dbReference type="Gene3D" id="3.30.200.20">
    <property type="entry name" value="Phosphorylase Kinase, domain 1"/>
    <property type="match status" value="1"/>
</dbReference>
<keyword evidence="14" id="KW-1185">Reference proteome</keyword>
<evidence type="ECO:0000256" key="4">
    <source>
        <dbReference type="ARBA" id="ARBA00022741"/>
    </source>
</evidence>
<evidence type="ECO:0000313" key="14">
    <source>
        <dbReference type="Proteomes" id="UP001205965"/>
    </source>
</evidence>
<comment type="catalytic activity">
    <reaction evidence="7">
        <text>L-threonyl-[protein] + ATP = O-phospho-L-threonyl-[protein] + ADP + H(+)</text>
        <dbReference type="Rhea" id="RHEA:46608"/>
        <dbReference type="Rhea" id="RHEA-COMP:11060"/>
        <dbReference type="Rhea" id="RHEA-COMP:11605"/>
        <dbReference type="ChEBI" id="CHEBI:15378"/>
        <dbReference type="ChEBI" id="CHEBI:30013"/>
        <dbReference type="ChEBI" id="CHEBI:30616"/>
        <dbReference type="ChEBI" id="CHEBI:61977"/>
        <dbReference type="ChEBI" id="CHEBI:456216"/>
        <dbReference type="EC" id="2.7.11.1"/>
    </reaction>
</comment>
<dbReference type="PANTHER" id="PTHR43289">
    <property type="entry name" value="MITOGEN-ACTIVATED PROTEIN KINASE KINASE KINASE 20-RELATED"/>
    <property type="match status" value="1"/>
</dbReference>
<dbReference type="InterPro" id="IPR000719">
    <property type="entry name" value="Prot_kinase_dom"/>
</dbReference>
<keyword evidence="3" id="KW-0808">Transferase</keyword>
<dbReference type="Gene3D" id="1.10.510.10">
    <property type="entry name" value="Transferase(Phosphotransferase) domain 1"/>
    <property type="match status" value="1"/>
</dbReference>
<evidence type="ECO:0000256" key="9">
    <source>
        <dbReference type="SAM" id="MobiDB-lite"/>
    </source>
</evidence>
<dbReference type="SMART" id="SM00220">
    <property type="entry name" value="S_TKc"/>
    <property type="match status" value="1"/>
</dbReference>
<keyword evidence="10" id="KW-1133">Transmembrane helix</keyword>
<feature type="region of interest" description="Disordered" evidence="9">
    <location>
        <begin position="342"/>
        <end position="366"/>
    </location>
</feature>
<feature type="domain" description="PASTA" evidence="12">
    <location>
        <begin position="530"/>
        <end position="597"/>
    </location>
</feature>
<dbReference type="InterPro" id="IPR005543">
    <property type="entry name" value="PASTA_dom"/>
</dbReference>
<dbReference type="NCBIfam" id="NF033483">
    <property type="entry name" value="PknB_PASTA_kin"/>
    <property type="match status" value="1"/>
</dbReference>
<comment type="caution">
    <text evidence="13">The sequence shown here is derived from an EMBL/GenBank/DDBJ whole genome shotgun (WGS) entry which is preliminary data.</text>
</comment>
<name>A0ABT2FVW8_9CORY</name>
<dbReference type="PANTHER" id="PTHR43289:SF34">
    <property type="entry name" value="SERINE_THREONINE-PROTEIN KINASE YBDM-RELATED"/>
    <property type="match status" value="1"/>
</dbReference>
<dbReference type="EC" id="2.7.11.1" evidence="1"/>
<evidence type="ECO:0000256" key="7">
    <source>
        <dbReference type="ARBA" id="ARBA00047899"/>
    </source>
</evidence>
<proteinExistence type="predicted"/>
<feature type="region of interest" description="Disordered" evidence="9">
    <location>
        <begin position="627"/>
        <end position="647"/>
    </location>
</feature>
<keyword evidence="6" id="KW-0067">ATP-binding</keyword>
<feature type="domain" description="PASTA" evidence="12">
    <location>
        <begin position="598"/>
        <end position="664"/>
    </location>
</feature>
<evidence type="ECO:0000256" key="3">
    <source>
        <dbReference type="ARBA" id="ARBA00022679"/>
    </source>
</evidence>
<keyword evidence="2" id="KW-0723">Serine/threonine-protein kinase</keyword>
<dbReference type="CDD" id="cd06577">
    <property type="entry name" value="PASTA_pknB"/>
    <property type="match status" value="4"/>
</dbReference>
<keyword evidence="4" id="KW-0547">Nucleotide-binding</keyword>
<dbReference type="PROSITE" id="PS00108">
    <property type="entry name" value="PROTEIN_KINASE_ST"/>
    <property type="match status" value="1"/>
</dbReference>
<protein>
    <recommendedName>
        <fullName evidence="1">non-specific serine/threonine protein kinase</fullName>
        <ecNumber evidence="1">2.7.11.1</ecNumber>
    </recommendedName>
</protein>
<feature type="transmembrane region" description="Helical" evidence="10">
    <location>
        <begin position="374"/>
        <end position="395"/>
    </location>
</feature>
<evidence type="ECO:0000256" key="1">
    <source>
        <dbReference type="ARBA" id="ARBA00012513"/>
    </source>
</evidence>
<dbReference type="GO" id="GO:0016301">
    <property type="term" value="F:kinase activity"/>
    <property type="evidence" value="ECO:0007669"/>
    <property type="project" value="UniProtKB-KW"/>
</dbReference>
<dbReference type="PROSITE" id="PS51178">
    <property type="entry name" value="PASTA"/>
    <property type="match status" value="4"/>
</dbReference>
<dbReference type="SMART" id="SM00740">
    <property type="entry name" value="PASTA"/>
    <property type="match status" value="5"/>
</dbReference>
<dbReference type="RefSeq" id="WP_259427421.1">
    <property type="nucleotide sequence ID" value="NZ_JANWTC010000003.1"/>
</dbReference>
<dbReference type="CDD" id="cd14014">
    <property type="entry name" value="STKc_PknB_like"/>
    <property type="match status" value="1"/>
</dbReference>
<dbReference type="Proteomes" id="UP001205965">
    <property type="component" value="Unassembled WGS sequence"/>
</dbReference>
<dbReference type="Gene3D" id="3.30.10.20">
    <property type="match status" value="5"/>
</dbReference>
<evidence type="ECO:0000259" key="11">
    <source>
        <dbReference type="PROSITE" id="PS50011"/>
    </source>
</evidence>
<comment type="catalytic activity">
    <reaction evidence="8">
        <text>L-seryl-[protein] + ATP = O-phospho-L-seryl-[protein] + ADP + H(+)</text>
        <dbReference type="Rhea" id="RHEA:17989"/>
        <dbReference type="Rhea" id="RHEA-COMP:9863"/>
        <dbReference type="Rhea" id="RHEA-COMP:11604"/>
        <dbReference type="ChEBI" id="CHEBI:15378"/>
        <dbReference type="ChEBI" id="CHEBI:29999"/>
        <dbReference type="ChEBI" id="CHEBI:30616"/>
        <dbReference type="ChEBI" id="CHEBI:83421"/>
        <dbReference type="ChEBI" id="CHEBI:456216"/>
        <dbReference type="EC" id="2.7.11.1"/>
    </reaction>
</comment>
<evidence type="ECO:0000313" key="13">
    <source>
        <dbReference type="EMBL" id="MCS5479382.1"/>
    </source>
</evidence>
<dbReference type="Pfam" id="PF00069">
    <property type="entry name" value="Pkinase"/>
    <property type="match status" value="1"/>
</dbReference>
<feature type="region of interest" description="Disordered" evidence="9">
    <location>
        <begin position="694"/>
        <end position="724"/>
    </location>
</feature>
<accession>A0ABT2FVW8</accession>
<reference evidence="13 14" key="1">
    <citation type="submission" date="2022-08" db="EMBL/GenBank/DDBJ databases">
        <title>YIM 101645 draft genome.</title>
        <authorList>
            <person name="Chen X."/>
        </authorList>
    </citation>
    <scope>NUCLEOTIDE SEQUENCE [LARGE SCALE GENOMIC DNA]</scope>
    <source>
        <strain evidence="13 14">YIM 101645</strain>
    </source>
</reference>
<dbReference type="InterPro" id="IPR008271">
    <property type="entry name" value="Ser/Thr_kinase_AS"/>
</dbReference>
<evidence type="ECO:0000256" key="5">
    <source>
        <dbReference type="ARBA" id="ARBA00022777"/>
    </source>
</evidence>
<evidence type="ECO:0000256" key="6">
    <source>
        <dbReference type="ARBA" id="ARBA00022840"/>
    </source>
</evidence>
<gene>
    <name evidence="13" type="primary">pknB</name>
    <name evidence="13" type="ORF">NYP18_06895</name>
</gene>
<evidence type="ECO:0000256" key="10">
    <source>
        <dbReference type="SAM" id="Phobius"/>
    </source>
</evidence>
<keyword evidence="5 13" id="KW-0418">Kinase</keyword>
<feature type="domain" description="PASTA" evidence="12">
    <location>
        <begin position="397"/>
        <end position="463"/>
    </location>
</feature>
<dbReference type="SUPFAM" id="SSF56112">
    <property type="entry name" value="Protein kinase-like (PK-like)"/>
    <property type="match status" value="1"/>
</dbReference>
<feature type="domain" description="Protein kinase" evidence="11">
    <location>
        <begin position="14"/>
        <end position="281"/>
    </location>
</feature>
<dbReference type="InterPro" id="IPR011009">
    <property type="entry name" value="Kinase-like_dom_sf"/>
</dbReference>
<sequence>MAQLAVGDLLDDRYRIDHPIARGGMSTVYRCVDLRLGRAVAAKVLDEKYITDPVFRQRFRREALAMAQLTHPNLVNVYDFGSDGDHLFLVMELITGGTLRELLAERGPMPPHAAAAVLRAVLTGLSAAHTAGMVHRDIKPDNILINGDHRVKLADFGLVRSATAATTATNQIVGTAAYLSPEQVDGTDITPASDVYSAGIVLFELLTGTVPFSGDNPLDHAYQRLEEDVPAPSSRIGGVPSLIDALVGTATARAPQDRFADAAEFLAALDDVAAELTLPAFTVPIPQNSAAHRAAAVPTDITDLVGPPAMVTEVTDVPPTAVVAPVAEPPVEQTRVHEALGPQAPPALPAEIPPAPLEAPPPPKPLSNRGRTGLIVWLVVISLLTAAVAVGGWWFGSGRYGEIPQVLGMDRAAAVATIEEAGFTPVTEIVYNDEVPTDRSAGTQPGDGEKVVRGGEVTVLVSQGRPTVPAPEGMDVLAYQAAASERTLTVANGEPVYSPDVEEGRVALTEPAAGEPVAIGTTVTVHVSRGPEPIQVPPVIGLDLTAAEARLAELGLTVAAVDSRYEEDIPGGQVLEVSPDPGTELSRGSEISLVVSGTLTVPEVSGMDQATATATLEAAGFTVDDVRRDRSATGTGPDTAVGTSPAAGELIDPADAEITLELAGRVTVPDVVGMTVGQARQLLAGVGLDINSRERDDARPITRQRPAAGEDARIDSTVRLTLGR</sequence>
<keyword evidence="10" id="KW-0472">Membrane</keyword>